<sequence>MPTITNWFESQHPYTQCAQLLSASSKVLQHYLYSRSDYDSPAYLVSVDWESNPTHL</sequence>
<protein>
    <submittedName>
        <fullName evidence="1">Uncharacterized protein</fullName>
    </submittedName>
</protein>
<dbReference type="AlphaFoldDB" id="A0A0B7ATC5"/>
<evidence type="ECO:0000313" key="1">
    <source>
        <dbReference type="EMBL" id="CEK84279.1"/>
    </source>
</evidence>
<organism evidence="1">
    <name type="scientific">Arion vulgaris</name>
    <dbReference type="NCBI Taxonomy" id="1028688"/>
    <lineage>
        <taxon>Eukaryota</taxon>
        <taxon>Metazoa</taxon>
        <taxon>Spiralia</taxon>
        <taxon>Lophotrochozoa</taxon>
        <taxon>Mollusca</taxon>
        <taxon>Gastropoda</taxon>
        <taxon>Heterobranchia</taxon>
        <taxon>Euthyneura</taxon>
        <taxon>Panpulmonata</taxon>
        <taxon>Eupulmonata</taxon>
        <taxon>Stylommatophora</taxon>
        <taxon>Helicina</taxon>
        <taxon>Arionoidea</taxon>
        <taxon>Arionidae</taxon>
        <taxon>Arion</taxon>
    </lineage>
</organism>
<accession>A0A0B7ATC5</accession>
<proteinExistence type="predicted"/>
<gene>
    <name evidence="1" type="primary">ORF141803</name>
</gene>
<reference evidence="1" key="1">
    <citation type="submission" date="2014-12" db="EMBL/GenBank/DDBJ databases">
        <title>Insight into the proteome of Arion vulgaris.</title>
        <authorList>
            <person name="Aradska J."/>
            <person name="Bulat T."/>
            <person name="Smidak R."/>
            <person name="Sarate P."/>
            <person name="Gangsoo J."/>
            <person name="Sialana F."/>
            <person name="Bilban M."/>
            <person name="Lubec G."/>
        </authorList>
    </citation>
    <scope>NUCLEOTIDE SEQUENCE</scope>
    <source>
        <tissue evidence="1">Skin</tissue>
    </source>
</reference>
<name>A0A0B7ATC5_9EUPU</name>
<dbReference type="EMBL" id="HACG01037414">
    <property type="protein sequence ID" value="CEK84279.1"/>
    <property type="molecule type" value="Transcribed_RNA"/>
</dbReference>